<dbReference type="GO" id="GO:0006281">
    <property type="term" value="P:DNA repair"/>
    <property type="evidence" value="ECO:0007669"/>
    <property type="project" value="UniProtKB-KW"/>
</dbReference>
<organism evidence="8 9">
    <name type="scientific">Candidozyma auris</name>
    <name type="common">Yeast</name>
    <name type="synonym">Candida auris</name>
    <dbReference type="NCBI Taxonomy" id="498019"/>
    <lineage>
        <taxon>Eukaryota</taxon>
        <taxon>Fungi</taxon>
        <taxon>Dikarya</taxon>
        <taxon>Ascomycota</taxon>
        <taxon>Saccharomycotina</taxon>
        <taxon>Pichiomycetes</taxon>
        <taxon>Metschnikowiaceae</taxon>
        <taxon>Candidozyma</taxon>
    </lineage>
</organism>
<evidence type="ECO:0000256" key="1">
    <source>
        <dbReference type="ARBA" id="ARBA00004123"/>
    </source>
</evidence>
<dbReference type="VEuPathDB" id="FungiDB:B9J08_002022"/>
<feature type="domain" description="Chromatin assembly factor 1 subunit A dimerization" evidence="6">
    <location>
        <begin position="393"/>
        <end position="468"/>
    </location>
</feature>
<accession>A0A0L0P7U4</accession>
<proteinExistence type="predicted"/>
<dbReference type="VEuPathDB" id="FungiDB:CJI96_0002697"/>
<name>A0A0L0P7U4_CANAR</name>
<evidence type="ECO:0000256" key="4">
    <source>
        <dbReference type="ARBA" id="ARBA00023242"/>
    </source>
</evidence>
<evidence type="ECO:0008006" key="10">
    <source>
        <dbReference type="Google" id="ProtNLM"/>
    </source>
</evidence>
<evidence type="ECO:0000256" key="5">
    <source>
        <dbReference type="SAM" id="MobiDB-lite"/>
    </source>
</evidence>
<dbReference type="Pfam" id="PF21796">
    <property type="entry name" value="Cac1_C"/>
    <property type="match status" value="1"/>
</dbReference>
<dbReference type="VEuPathDB" id="FungiDB:CJJ09_003110"/>
<evidence type="ECO:0000259" key="6">
    <source>
        <dbReference type="Pfam" id="PF12253"/>
    </source>
</evidence>
<comment type="caution">
    <text evidence="8">The sequence shown here is derived from an EMBL/GenBank/DDBJ whole genome shotgun (WGS) entry which is preliminary data.</text>
</comment>
<comment type="subcellular location">
    <subcellularLocation>
        <location evidence="1">Nucleus</location>
    </subcellularLocation>
</comment>
<evidence type="ECO:0000256" key="3">
    <source>
        <dbReference type="ARBA" id="ARBA00023204"/>
    </source>
</evidence>
<reference evidence="9" key="1">
    <citation type="journal article" date="2015" name="BMC Genomics">
        <title>Draft genome of a commonly misdiagnosed multidrug resistant pathogen Candida auris.</title>
        <authorList>
            <person name="Chatterjee S."/>
            <person name="Alampalli S.V."/>
            <person name="Nageshan R.K."/>
            <person name="Chettiar S.T."/>
            <person name="Joshi S."/>
            <person name="Tatu U.S."/>
        </authorList>
    </citation>
    <scope>NUCLEOTIDE SEQUENCE [LARGE SCALE GENOMIC DNA]</scope>
    <source>
        <strain evidence="9">6684</strain>
    </source>
</reference>
<protein>
    <recommendedName>
        <fullName evidence="10">Chromatin assembly factor 1 subunit A</fullName>
    </recommendedName>
</protein>
<dbReference type="InterPro" id="IPR022043">
    <property type="entry name" value="CAF1A_DD"/>
</dbReference>
<dbReference type="Proteomes" id="UP000037122">
    <property type="component" value="Unassembled WGS sequence"/>
</dbReference>
<feature type="domain" description="Chromatin assembly factor 1 subunit Cac1-like C-terminal" evidence="7">
    <location>
        <begin position="582"/>
        <end position="633"/>
    </location>
</feature>
<dbReference type="VEuPathDB" id="FungiDB:QG37_00240"/>
<dbReference type="AlphaFoldDB" id="A0A0L0P7U4"/>
<dbReference type="GO" id="GO:0006334">
    <property type="term" value="P:nucleosome assembly"/>
    <property type="evidence" value="ECO:0007669"/>
    <property type="project" value="TreeGrafter"/>
</dbReference>
<keyword evidence="3" id="KW-0234">DNA repair</keyword>
<dbReference type="Pfam" id="PF12253">
    <property type="entry name" value="CAF1A_dimeriz"/>
    <property type="match status" value="1"/>
</dbReference>
<dbReference type="GO" id="GO:0005634">
    <property type="term" value="C:nucleus"/>
    <property type="evidence" value="ECO:0007669"/>
    <property type="project" value="UniProtKB-SubCell"/>
</dbReference>
<dbReference type="EMBL" id="LGST01000003">
    <property type="protein sequence ID" value="KNE02437.1"/>
    <property type="molecule type" value="Genomic_DNA"/>
</dbReference>
<dbReference type="VEuPathDB" id="FungiDB:CJI97_002213"/>
<dbReference type="PANTHER" id="PTHR15272">
    <property type="entry name" value="CHROMATIN ASSEMBLY FACTOR 1 SUBUNIT A CAF-1 SUBUNIT A"/>
    <property type="match status" value="1"/>
</dbReference>
<feature type="compositionally biased region" description="Basic and acidic residues" evidence="5">
    <location>
        <begin position="80"/>
        <end position="96"/>
    </location>
</feature>
<feature type="region of interest" description="Disordered" evidence="5">
    <location>
        <begin position="46"/>
        <end position="298"/>
    </location>
</feature>
<dbReference type="PANTHER" id="PTHR15272:SF0">
    <property type="entry name" value="CHROMATIN ASSEMBLY FACTOR 1 SUBUNIT A"/>
    <property type="match status" value="1"/>
</dbReference>
<dbReference type="InterPro" id="IPR048800">
    <property type="entry name" value="Cac1-like_C"/>
</dbReference>
<dbReference type="VEuPathDB" id="FungiDB:CJJ07_002133"/>
<evidence type="ECO:0000259" key="7">
    <source>
        <dbReference type="Pfam" id="PF21796"/>
    </source>
</evidence>
<evidence type="ECO:0000313" key="9">
    <source>
        <dbReference type="Proteomes" id="UP000037122"/>
    </source>
</evidence>
<keyword evidence="4" id="KW-0539">Nucleus</keyword>
<feature type="compositionally biased region" description="Basic and acidic residues" evidence="5">
    <location>
        <begin position="143"/>
        <end position="263"/>
    </location>
</feature>
<evidence type="ECO:0000313" key="8">
    <source>
        <dbReference type="EMBL" id="KNE02437.1"/>
    </source>
</evidence>
<gene>
    <name evidence="8" type="ORF">QG37_00240</name>
</gene>
<evidence type="ECO:0000256" key="2">
    <source>
        <dbReference type="ARBA" id="ARBA00022763"/>
    </source>
</evidence>
<sequence length="641" mass="74080">MMALVEERKNIASMTEPMKVESSIPAKRQANIDDFTMRRVKIANADDMGEDQLSQHHDVIEIEDNEDTRGLPTPSSSSQRSDHCENDSFVKGDSPKAQDLTSPLAFQGTVEPKDQEETPQETGRKHKGHQFQAEQNTVQVSEEEAKALSKKQLERLEKLRIREQEKIMREKKKEEERRIKQLERERKEQERLMKKQMIEREKERKREEERQRKEEKKRKLEEEKKRKELERQKKEEEKKRKEEERKQQEEERKRQEQQKERSQMKISSFFSVKAGPSTPKKESLSVINAKAKSPAKDEDPYERQFLPFFVKKNAVMAALQQLSEENLKTLISKFDQELGSSTQKDLSIMFSKPAPISSSQAFVTSEQLFEAFDSTATSESALRSLFASIPPIKYLHFYENAKPPYIGTWCSQKHMTTKFEPVNPLDTSKTGMDYDYDSDLDWQEGDDEGEDIDDLEEGEGDEDDIGEEEDMGDFVEDNNEGKKKLILGPMEPITIVNDGSDPNAFANFEVDSLNIKIDFPINPFRDYWNNGETETPQKPQITVVSAANQQHATPMKSLSPGQATNVLTPQRPTIKDKAVVQQLIAFIEKNADFTIGTLSELAKKEFKNYTKSILKHTIQEVALYNKKQSVWEIKPEVKEQN</sequence>
<keyword evidence="2" id="KW-0227">DNA damage</keyword>
<feature type="region of interest" description="Disordered" evidence="5">
    <location>
        <begin position="436"/>
        <end position="475"/>
    </location>
</feature>
<dbReference type="GO" id="GO:0033186">
    <property type="term" value="C:CAF-1 complex"/>
    <property type="evidence" value="ECO:0007669"/>
    <property type="project" value="TreeGrafter"/>
</dbReference>